<evidence type="ECO:0000256" key="1">
    <source>
        <dbReference type="ARBA" id="ARBA00004382"/>
    </source>
</evidence>
<evidence type="ECO:0000256" key="9">
    <source>
        <dbReference type="ARBA" id="ARBA00040743"/>
    </source>
</evidence>
<evidence type="ECO:0000313" key="13">
    <source>
        <dbReference type="EMBL" id="GAA5096730.1"/>
    </source>
</evidence>
<dbReference type="Pfam" id="PF13624">
    <property type="entry name" value="SurA_N_3"/>
    <property type="match status" value="1"/>
</dbReference>
<dbReference type="Gene3D" id="1.10.4030.10">
    <property type="entry name" value="Porin chaperone SurA, peptide-binding domain"/>
    <property type="match status" value="1"/>
</dbReference>
<gene>
    <name evidence="13" type="ORF">GCM10023338_07480</name>
</gene>
<dbReference type="InterPro" id="IPR027304">
    <property type="entry name" value="Trigger_fact/SurA_dom_sf"/>
</dbReference>
<evidence type="ECO:0000256" key="4">
    <source>
        <dbReference type="ARBA" id="ARBA00022692"/>
    </source>
</evidence>
<dbReference type="InterPro" id="IPR000297">
    <property type="entry name" value="PPIase_PpiC"/>
</dbReference>
<keyword evidence="6 11" id="KW-0472">Membrane</keyword>
<keyword evidence="2" id="KW-1003">Cell membrane</keyword>
<comment type="caution">
    <text evidence="13">The sequence shown here is derived from an EMBL/GenBank/DDBJ whole genome shotgun (WGS) entry which is preliminary data.</text>
</comment>
<keyword evidence="4 11" id="KW-0812">Transmembrane</keyword>
<keyword evidence="5 11" id="KW-1133">Transmembrane helix</keyword>
<dbReference type="PANTHER" id="PTHR47529:SF1">
    <property type="entry name" value="PERIPLASMIC CHAPERONE PPID"/>
    <property type="match status" value="1"/>
</dbReference>
<dbReference type="InterPro" id="IPR046357">
    <property type="entry name" value="PPIase_dom_sf"/>
</dbReference>
<dbReference type="EMBL" id="BAABKE010000002">
    <property type="protein sequence ID" value="GAA5096730.1"/>
    <property type="molecule type" value="Genomic_DNA"/>
</dbReference>
<evidence type="ECO:0000313" key="14">
    <source>
        <dbReference type="Proteomes" id="UP001500631"/>
    </source>
</evidence>
<dbReference type="PANTHER" id="PTHR47529">
    <property type="entry name" value="PEPTIDYL-PROLYL CIS-TRANS ISOMERASE D"/>
    <property type="match status" value="1"/>
</dbReference>
<evidence type="ECO:0000256" key="6">
    <source>
        <dbReference type="ARBA" id="ARBA00023136"/>
    </source>
</evidence>
<dbReference type="Proteomes" id="UP001500631">
    <property type="component" value="Unassembled WGS sequence"/>
</dbReference>
<evidence type="ECO:0000256" key="11">
    <source>
        <dbReference type="SAM" id="Phobius"/>
    </source>
</evidence>
<evidence type="ECO:0000256" key="7">
    <source>
        <dbReference type="ARBA" id="ARBA00023186"/>
    </source>
</evidence>
<dbReference type="SUPFAM" id="SSF54534">
    <property type="entry name" value="FKBP-like"/>
    <property type="match status" value="1"/>
</dbReference>
<keyword evidence="7" id="KW-0143">Chaperone</keyword>
<name>A0ABP9MJF9_9GAMM</name>
<feature type="domain" description="PpiC" evidence="12">
    <location>
        <begin position="273"/>
        <end position="357"/>
    </location>
</feature>
<sequence>MMQYIRERATSKFAKFLFLGIIISFFGFGGSGFFSSINDSTVAKVNGEKISTGVLSNAYTNYLQNSGGVLPEGNDAKIVKKQVLNSLIQEIVMTQAAKKMGVVASDDEIRAAIKSLTFLQNADGQFDPNLYQIYLQQQGLTSAQWEDNLRQQLTLQLLVSAIGNSVIITESNLEDFAKVDREKRNIAILALPLEQFAQDINVTDKMITEYYEQNQSKYVTEPRVKLAYVTLPEVDTDNVSVTNEEIAERVHAMKAKQQSNETRSADQLIIQFSTEAEKEAAIATLNKVYDELTNGSLTFEDAKTQVTALSDGLFYETGVVKRSENMQSVDQALFEMAKDEQFAKPVLSENAVHLIHLLTVNDGSDISDDSMMADAKTALLKEKKEALNAENIQRFQEVAEKNSESLDLIAQEFNIEPIKTDWLNMTSKTGELADSNTFQVATQELVLTGGKNSEAYHTDNQEVRIVRVEAYEESRPLTLEEAKDEIQETLAAMETLKKGDQVITDMNEQLKAGKPLEDIAEAQNIKINRFDGVEIRTIVTTVQDQPELIEPLVKGFEVQKSTPATLNAIAANGMLFAVMVKDVIPGSLSEYTEEEQTQLKERLKSDMAQAETILFIQGLYEQSKIETYQVPFLAE</sequence>
<organism evidence="13 14">
    <name type="scientific">Wohlfahrtiimonas larvae</name>
    <dbReference type="NCBI Taxonomy" id="1157986"/>
    <lineage>
        <taxon>Bacteria</taxon>
        <taxon>Pseudomonadati</taxon>
        <taxon>Pseudomonadota</taxon>
        <taxon>Gammaproteobacteria</taxon>
        <taxon>Cardiobacteriales</taxon>
        <taxon>Ignatzschineriaceae</taxon>
        <taxon>Wohlfahrtiimonas</taxon>
    </lineage>
</organism>
<dbReference type="Pfam" id="PF00639">
    <property type="entry name" value="Rotamase"/>
    <property type="match status" value="1"/>
</dbReference>
<dbReference type="RefSeq" id="WP_345667220.1">
    <property type="nucleotide sequence ID" value="NZ_BAABKE010000002.1"/>
</dbReference>
<evidence type="ECO:0000256" key="5">
    <source>
        <dbReference type="ARBA" id="ARBA00022989"/>
    </source>
</evidence>
<dbReference type="Gene3D" id="3.10.50.40">
    <property type="match status" value="1"/>
</dbReference>
<protein>
    <recommendedName>
        <fullName evidence="9">Periplasmic chaperone PpiD</fullName>
    </recommendedName>
    <alternativeName>
        <fullName evidence="10">Periplasmic folding chaperone</fullName>
    </alternativeName>
</protein>
<accession>A0ABP9MJF9</accession>
<comment type="similarity">
    <text evidence="8">Belongs to the PpiD chaperone family.</text>
</comment>
<dbReference type="InterPro" id="IPR052029">
    <property type="entry name" value="PpiD_chaperone"/>
</dbReference>
<comment type="subcellular location">
    <subcellularLocation>
        <location evidence="1">Cell inner membrane</location>
        <topology evidence="1">Single-pass type II membrane protein</topology>
        <orientation evidence="1">Periplasmic side</orientation>
    </subcellularLocation>
</comment>
<evidence type="ECO:0000256" key="3">
    <source>
        <dbReference type="ARBA" id="ARBA00022519"/>
    </source>
</evidence>
<evidence type="ECO:0000256" key="10">
    <source>
        <dbReference type="ARBA" id="ARBA00042775"/>
    </source>
</evidence>
<evidence type="ECO:0000259" key="12">
    <source>
        <dbReference type="Pfam" id="PF00639"/>
    </source>
</evidence>
<reference evidence="14" key="1">
    <citation type="journal article" date="2019" name="Int. J. Syst. Evol. Microbiol.">
        <title>The Global Catalogue of Microorganisms (GCM) 10K type strain sequencing project: providing services to taxonomists for standard genome sequencing and annotation.</title>
        <authorList>
            <consortium name="The Broad Institute Genomics Platform"/>
            <consortium name="The Broad Institute Genome Sequencing Center for Infectious Disease"/>
            <person name="Wu L."/>
            <person name="Ma J."/>
        </authorList>
    </citation>
    <scope>NUCLEOTIDE SEQUENCE [LARGE SCALE GENOMIC DNA]</scope>
    <source>
        <strain evidence="14">JCM 18424</strain>
    </source>
</reference>
<keyword evidence="3" id="KW-0997">Cell inner membrane</keyword>
<evidence type="ECO:0000256" key="8">
    <source>
        <dbReference type="ARBA" id="ARBA00038408"/>
    </source>
</evidence>
<evidence type="ECO:0000256" key="2">
    <source>
        <dbReference type="ARBA" id="ARBA00022475"/>
    </source>
</evidence>
<keyword evidence="14" id="KW-1185">Reference proteome</keyword>
<dbReference type="SUPFAM" id="SSF109998">
    <property type="entry name" value="Triger factor/SurA peptide-binding domain-like"/>
    <property type="match status" value="1"/>
</dbReference>
<feature type="transmembrane region" description="Helical" evidence="11">
    <location>
        <begin position="12"/>
        <end position="34"/>
    </location>
</feature>
<proteinExistence type="inferred from homology"/>